<reference evidence="2 3" key="1">
    <citation type="submission" date="2011-01" db="EMBL/GenBank/DDBJ databases">
        <authorList>
            <person name="Muzny D."/>
            <person name="Qin X."/>
            <person name="Deng J."/>
            <person name="Jiang H."/>
            <person name="Liu Y."/>
            <person name="Qu J."/>
            <person name="Song X.-Z."/>
            <person name="Zhang L."/>
            <person name="Thornton R."/>
            <person name="Coyle M."/>
            <person name="Francisco L."/>
            <person name="Jackson L."/>
            <person name="Javaid M."/>
            <person name="Korchina V."/>
            <person name="Kovar C."/>
            <person name="Mata R."/>
            <person name="Mathew T."/>
            <person name="Ngo R."/>
            <person name="Nguyen L."/>
            <person name="Nguyen N."/>
            <person name="Okwuonu G."/>
            <person name="Ongeri F."/>
            <person name="Pham C."/>
            <person name="Simmons D."/>
            <person name="Wilczek-Boney K."/>
            <person name="Hale W."/>
            <person name="Jakkamsetti A."/>
            <person name="Pham P."/>
            <person name="Ruth R."/>
            <person name="San Lucas F."/>
            <person name="Warren J."/>
            <person name="Zhang J."/>
            <person name="Zhao Z."/>
            <person name="Zhou C."/>
            <person name="Zhu D."/>
            <person name="Lee S."/>
            <person name="Bess C."/>
            <person name="Blankenburg K."/>
            <person name="Forbes L."/>
            <person name="Fu Q."/>
            <person name="Gubbala S."/>
            <person name="Hirani K."/>
            <person name="Jayaseelan J.C."/>
            <person name="Lara F."/>
            <person name="Munidasa M."/>
            <person name="Palculict T."/>
            <person name="Patil S."/>
            <person name="Pu L.-L."/>
            <person name="Saada N."/>
            <person name="Tang L."/>
            <person name="Weissenberger G."/>
            <person name="Zhu Y."/>
            <person name="Hemphill L."/>
            <person name="Shang Y."/>
            <person name="Youmans B."/>
            <person name="Ayvaz T."/>
            <person name="Ross M."/>
            <person name="Santibanez J."/>
            <person name="Aqrawi P."/>
            <person name="Gross S."/>
            <person name="Joshi V."/>
            <person name="Fowler G."/>
            <person name="Nazareth L."/>
            <person name="Reid J."/>
            <person name="Worley K."/>
            <person name="Petrosino J."/>
            <person name="Highlander S."/>
            <person name="Gibbs R."/>
        </authorList>
    </citation>
    <scope>NUCLEOTIDE SEQUENCE [LARGE SCALE GENOMIC DNA]</scope>
    <source>
        <strain evidence="2 3">ATCC 12755</strain>
    </source>
</reference>
<gene>
    <name evidence="2" type="ORF">HMPREF9087_2368</name>
</gene>
<keyword evidence="1" id="KW-0812">Transmembrane</keyword>
<protein>
    <submittedName>
        <fullName evidence="2">Uncharacterized protein</fullName>
    </submittedName>
</protein>
<evidence type="ECO:0000256" key="1">
    <source>
        <dbReference type="SAM" id="Phobius"/>
    </source>
</evidence>
<sequence>MSGLIVVLLTIYFASRKDKEQWLFDRKRLTILALMFMIVGISWGLNDKIMKDPLNQNIRSDLLFNYSFPLLICMLGLFIKEIPRWGRIVTLSFGFMIFGYLAMHYLIGFHNPYWENLQLSPLYWLPSD</sequence>
<evidence type="ECO:0000313" key="3">
    <source>
        <dbReference type="Proteomes" id="UP000004835"/>
    </source>
</evidence>
<accession>F0ELS6</accession>
<proteinExistence type="predicted"/>
<name>F0ELS6_ENTCA</name>
<organism evidence="2 3">
    <name type="scientific">Enterococcus casseliflavus ATCC 12755</name>
    <dbReference type="NCBI Taxonomy" id="888066"/>
    <lineage>
        <taxon>Bacteria</taxon>
        <taxon>Bacillati</taxon>
        <taxon>Bacillota</taxon>
        <taxon>Bacilli</taxon>
        <taxon>Lactobacillales</taxon>
        <taxon>Enterococcaceae</taxon>
        <taxon>Enterococcus</taxon>
    </lineage>
</organism>
<evidence type="ECO:0000313" key="2">
    <source>
        <dbReference type="EMBL" id="EGC69010.1"/>
    </source>
</evidence>
<dbReference type="RefSeq" id="WP_005235932.1">
    <property type="nucleotide sequence ID" value="NZ_GL872323.1"/>
</dbReference>
<dbReference type="Proteomes" id="UP000004835">
    <property type="component" value="Unassembled WGS sequence"/>
</dbReference>
<feature type="transmembrane region" description="Helical" evidence="1">
    <location>
        <begin position="85"/>
        <end position="107"/>
    </location>
</feature>
<dbReference type="HOGENOM" id="CLU_1956151_0_0_9"/>
<feature type="transmembrane region" description="Helical" evidence="1">
    <location>
        <begin position="62"/>
        <end position="79"/>
    </location>
</feature>
<dbReference type="AlphaFoldDB" id="F0ELS6"/>
<comment type="caution">
    <text evidence="2">The sequence shown here is derived from an EMBL/GenBank/DDBJ whole genome shotgun (WGS) entry which is preliminary data.</text>
</comment>
<keyword evidence="1" id="KW-0472">Membrane</keyword>
<dbReference type="EMBL" id="AEWT01000021">
    <property type="protein sequence ID" value="EGC69010.1"/>
    <property type="molecule type" value="Genomic_DNA"/>
</dbReference>
<feature type="transmembrane region" description="Helical" evidence="1">
    <location>
        <begin position="32"/>
        <end position="50"/>
    </location>
</feature>
<keyword evidence="1" id="KW-1133">Transmembrane helix</keyword>